<name>A0ACB1KDW6_RANTA</name>
<dbReference type="EMBL" id="CATOBB020000158">
    <property type="protein sequence ID" value="CAM9125111.1"/>
    <property type="molecule type" value="Genomic_DNA"/>
</dbReference>
<protein>
    <submittedName>
        <fullName evidence="1">Uncharacterized protein</fullName>
    </submittedName>
</protein>
<gene>
    <name evidence="1" type="ORF">MRATA1EN22A_LOCUS28758</name>
</gene>
<dbReference type="Proteomes" id="UP001162501">
    <property type="component" value="Unassembled WGS sequence"/>
</dbReference>
<reference evidence="1" key="1">
    <citation type="submission" date="2025-03" db="EMBL/GenBank/DDBJ databases">
        <authorList>
            <consortium name="ELIXIR-Norway"/>
            <consortium name="Elixir Norway"/>
        </authorList>
    </citation>
    <scope>NUCLEOTIDE SEQUENCE</scope>
</reference>
<proteinExistence type="predicted"/>
<sequence length="143" mass="15443">MQAQPFWPSEGFLGFGTRGTSHTPVLYVFFLGGIAGTPMELMLLNRVLVALWGIDLTGSLLQPVNPRMLLSHGIRWGPEKGRDRPPSFQGAHSQPFPVWPCTLLPSNPPPSSTWQAFLCKLHALSQPTALPAAQFGFPPAAGG</sequence>
<evidence type="ECO:0000313" key="1">
    <source>
        <dbReference type="EMBL" id="CAM9125111.1"/>
    </source>
</evidence>
<comment type="caution">
    <text evidence="1">The sequence shown here is derived from an EMBL/GenBank/DDBJ whole genome shotgun (WGS) entry which is preliminary data.</text>
</comment>
<accession>A0ACB1KDW6</accession>
<evidence type="ECO:0000313" key="2">
    <source>
        <dbReference type="Proteomes" id="UP001162501"/>
    </source>
</evidence>
<organism evidence="1 2">
    <name type="scientific">Rangifer tarandus platyrhynchus</name>
    <name type="common">Svalbard reindeer</name>
    <dbReference type="NCBI Taxonomy" id="3082113"/>
    <lineage>
        <taxon>Eukaryota</taxon>
        <taxon>Metazoa</taxon>
        <taxon>Chordata</taxon>
        <taxon>Craniata</taxon>
        <taxon>Vertebrata</taxon>
        <taxon>Euteleostomi</taxon>
        <taxon>Mammalia</taxon>
        <taxon>Eutheria</taxon>
        <taxon>Laurasiatheria</taxon>
        <taxon>Artiodactyla</taxon>
        <taxon>Ruminantia</taxon>
        <taxon>Pecora</taxon>
        <taxon>Cervidae</taxon>
        <taxon>Odocoileinae</taxon>
        <taxon>Rangifer</taxon>
    </lineage>
</organism>